<evidence type="ECO:0000313" key="1">
    <source>
        <dbReference type="EMBL" id="EBY8645317.1"/>
    </source>
</evidence>
<protein>
    <submittedName>
        <fullName evidence="1">DUF29 domain-containing protein</fullName>
    </submittedName>
</protein>
<reference evidence="1" key="1">
    <citation type="submission" date="2018-09" db="EMBL/GenBank/DDBJ databases">
        <authorList>
            <person name="Ashton P.M."/>
            <person name="Dallman T."/>
            <person name="Nair S."/>
            <person name="De Pinna E."/>
            <person name="Peters T."/>
            <person name="Grant K."/>
        </authorList>
    </citation>
    <scope>NUCLEOTIDE SEQUENCE</scope>
    <source>
        <strain evidence="1">140692</strain>
    </source>
</reference>
<comment type="caution">
    <text evidence="1">The sequence shown here is derived from an EMBL/GenBank/DDBJ whole genome shotgun (WGS) entry which is preliminary data.</text>
</comment>
<proteinExistence type="predicted"/>
<dbReference type="AlphaFoldDB" id="A0A5X0ZGD4"/>
<sequence>MNTRYETDFYGWTQEQASLLRSGQLSELDTQNLLEEIEAMGRSELRELVNRLKVLLIHLLKWKHQPSFRGRSWLLTIEEQRNQVDDVIGDNPGLKPKLPKALQDAYRHAIVGAERETGLPRRTFSDTCPWTFEQIINLDFYPD</sequence>
<dbReference type="PANTHER" id="PTHR34235">
    <property type="entry name" value="SLR1203 PROTEIN-RELATED"/>
    <property type="match status" value="1"/>
</dbReference>
<accession>A0A5X0ZGD4</accession>
<dbReference type="InterPro" id="IPR002636">
    <property type="entry name" value="DUF29"/>
</dbReference>
<name>A0A5X0ZGD4_SALEB</name>
<dbReference type="Gene3D" id="1.20.1220.20">
    <property type="entry name" value="Uncharcterised protein PF01724"/>
    <property type="match status" value="1"/>
</dbReference>
<dbReference type="EMBL" id="AAHPHN010000103">
    <property type="protein sequence ID" value="EBY8645317.1"/>
    <property type="molecule type" value="Genomic_DNA"/>
</dbReference>
<gene>
    <name evidence="1" type="ORF">D6S17_28120</name>
</gene>
<organism evidence="1">
    <name type="scientific">Salmonella enterica subsp. enterica serovar Java</name>
    <dbReference type="NCBI Taxonomy" id="224729"/>
    <lineage>
        <taxon>Bacteria</taxon>
        <taxon>Pseudomonadati</taxon>
        <taxon>Pseudomonadota</taxon>
        <taxon>Gammaproteobacteria</taxon>
        <taxon>Enterobacterales</taxon>
        <taxon>Enterobacteriaceae</taxon>
        <taxon>Salmonella</taxon>
    </lineage>
</organism>
<dbReference type="Pfam" id="PF01724">
    <property type="entry name" value="DUF29"/>
    <property type="match status" value="1"/>
</dbReference>